<dbReference type="GO" id="GO:0005509">
    <property type="term" value="F:calcium ion binding"/>
    <property type="evidence" value="ECO:0007669"/>
    <property type="project" value="InterPro"/>
</dbReference>
<dbReference type="SUPFAM" id="SSF103647">
    <property type="entry name" value="TSP type-3 repeat"/>
    <property type="match status" value="2"/>
</dbReference>
<dbReference type="Gene3D" id="2.130.10.10">
    <property type="entry name" value="YVTN repeat-like/Quinoprotein amine dehydrogenase"/>
    <property type="match status" value="3"/>
</dbReference>
<dbReference type="Pfam" id="PF13306">
    <property type="entry name" value="LRR_5"/>
    <property type="match status" value="1"/>
</dbReference>
<dbReference type="Pfam" id="PF08309">
    <property type="entry name" value="LVIVD"/>
    <property type="match status" value="13"/>
</dbReference>
<dbReference type="Pfam" id="PF01483">
    <property type="entry name" value="P_proprotein"/>
    <property type="match status" value="1"/>
</dbReference>
<dbReference type="InterPro" id="IPR015943">
    <property type="entry name" value="WD40/YVTN_repeat-like_dom_sf"/>
</dbReference>
<reference evidence="6 7" key="1">
    <citation type="submission" date="2019-02" db="EMBL/GenBank/DDBJ databases">
        <title>Prokaryotic population dynamics and viral predation in marine succession experiment using metagenomics: the confinement effect.</title>
        <authorList>
            <person name="Haro-Moreno J.M."/>
            <person name="Rodriguez-Valera F."/>
            <person name="Lopez-Perez M."/>
        </authorList>
    </citation>
    <scope>NUCLEOTIDE SEQUENCE [LARGE SCALE GENOMIC DNA]</scope>
    <source>
        <strain evidence="6">MED-G170</strain>
    </source>
</reference>
<dbReference type="Proteomes" id="UP000315889">
    <property type="component" value="Unassembled WGS sequence"/>
</dbReference>
<evidence type="ECO:0000313" key="6">
    <source>
        <dbReference type="EMBL" id="RZO22900.1"/>
    </source>
</evidence>
<keyword evidence="4" id="KW-0732">Signal</keyword>
<dbReference type="InterPro" id="IPR008979">
    <property type="entry name" value="Galactose-bd-like_sf"/>
</dbReference>
<organism evidence="6 7">
    <name type="scientific">SAR92 clade bacterium</name>
    <dbReference type="NCBI Taxonomy" id="2315479"/>
    <lineage>
        <taxon>Bacteria</taxon>
        <taxon>Pseudomonadati</taxon>
        <taxon>Pseudomonadota</taxon>
        <taxon>Gammaproteobacteria</taxon>
        <taxon>Cellvibrionales</taxon>
        <taxon>Porticoccaceae</taxon>
        <taxon>SAR92 clade</taxon>
    </lineage>
</organism>
<dbReference type="InterPro" id="IPR051200">
    <property type="entry name" value="Host-pathogen_enzymatic-act"/>
</dbReference>
<dbReference type="InterPro" id="IPR011048">
    <property type="entry name" value="Haem_d1_sf"/>
</dbReference>
<sequence length="2493" mass="262125">MSKWVHLVLLTLSLFVPTVFSSDDKNTVDKQHVDADHYWSYQGKASDHLANEAFDADLGSSVIFSLDKPRFIQSLDLGQMRGPSSEVVYFPSAEGKMIRFQVREKSNFSSALAAKFPDIKAYRGYSLDYPQMKVYFSYSGSGLEATIVDTAARTKTTIKSISGTSDSYIAYSRLSAAKPREPLVCSTPQSSRSSSKGAKTGKSLVELTEKTSSLVGFSDESTLATYRLAVAVNGQYTEFHGGTVESALAAINTTLTELNFIFETDLGMRLELIDDNDLIVYTDSETDPFQDDPSNLNGTMNGELQVVLDSVIGSENYDVGHIFSGIGGGGNAGALGAFCDDDVKGSAWSASSQPEGSEFVNLVAHEMGHQLGANHTFSMRTEGTGVNVEPASGTTIMSYAGTGEDNVAFFADNYYHNVSILQGLSYLKAQSCHVNQDIDNTVPSVAPLKDYTIPVGTPFVLTGSATDVDENDVLTYTWEQVDNGLVPSSVFGPENNQGANFRSLPPSENPTRYFPLLTSVISGDLTLSSPYVGSTWETLSLVPREFNFAFTVRDNATGGGGVASTRTKITVIDSDGAFSVTSQGDGQLYLAASEQTITWAVAGTDVTPILTESVNIRLSVDGGLTYPYILAENVNNDGSHKVDLPDVVTSTARVRVDAVDNVFYAINARDFGITRDDIVLTYDELDYAVCNNESATASLIYETSSSFTDTAYFSSLNAPSGISVGFSPLSASVNSTAVEITFSATDDIVPDTYPVEIVATSDIRAQSVTFNVSAYSSIFEPVILALPTNESVLSGLTAKLEWQKQNNAVSYLVEVATDESFNEIFLRSTVDSRSTTIAGLQRETEYYWRVTPMNSCGVAAASAPFKFITPNLFQAEDLPITIRSDEPTSVSSTLSISEDLVITDVNVGVDVSHTYVAELIITLESPSGTVITLLSQDTCLNPDYSSGSDINVVFDDDGSDLVCASSSPVVSGIIRPQQGSLDILNNQSTQGDWVLSITDIYSGDGGSLDNFTLEISTDGTYVNKAPIALAQTFEGSPQNSLEVSLGAVDPENQALTFSLVDAPGRGQVSVLEPSLLGSVPTDGEARKVAINDNYAYVADYDAGLAIIDISDPTNPGVPIYMDTTGEALGAAVRGNYAYVADGTSGLQIVDISDVNSPSLIGTFDTDGYASDVTLSSDGTKAYVSGGTSGLQIIDITNAENPSLWGSLETGGEALGVALSSNGIKAYVANGTSGLAIVNVSDASNLYVYGSINTAGSVQGVVLSIDEDTVYLASGSAGLQVVDVSYSFEPVLLGTRNIGGSAFGLSLSSDGSKAYIANGESGIQIVDIASPSSPILGNFRLSSDLESNTLNVVLAADGAKVYVADSLNGIQVIDVEPTTFSAGDNIPQTVIYTHTSQDVVTDAPTDNFTFKANDGELDSNVAPVDIWMDTSITDNGTWTYVRTSDGRLTLTGCVNICATNLVIPETLGFFSSPVVAIGEGAFASQGITSVTIPNSVTSIEDYAFTSNSLRSITIPDSVAEIGEGAFSYNNLIAASFLGDRPLLGSESFFGNRNLELLSYCEGKSGWPGASISVGSADVSPIEDCDAVNRNSAALNKLLFAADSGDASEVSTDDLNAIIGLVNINAENLMAYQTAISLLTSGANIDQLNEVQALIDGVNAGILSCSSTPYFVNVTSGNYPEEVSWTLENAVGVVLYEGIAPFSGMMCLGDARYTLKMSDSYGDGWNGADFLLLTTAGEIVVTQTLNSGGQGQGAVNVGDYPNVKPSARAQQITLVEKIPTDITLFGTDPENDKLTYYLASEPTKGNFAVAFNPSLLGSVPNNSIGVDVVISQDGARAYLADYQAGLQIVDVSDASNPVTLSTFDTNGSAYSLAVSSDGNTIFIADESAGLQIVDVSDSSNPSLLSTFDTEGFSLGVTLSDDGLIAYVADVNSLEIIDISDTQSPSLLGSIETSGSAYGTALSSDESMAYVAVSESGLDIIDISNPAYPVLVSTLDTPGRALAVKLSSDDTTAYISDDSFGLQIADITDSTNPTILSSFDTDGSSWGLGLSSNGNYAYIADLTSLQVIDVSDKLQPKSKGAFSTSASRGVALSSDDNTAYIAEESGLVIIDASISSIQIGDQMSQIVTYISSVPDATSDSFSFRVNDGRLDSENAIVDITILLDTDGDGVPNDSDDFPLDPAETIDTDLDGVGDNADTDDDGDGVSDDLDVFPLDPSESLDTDLDGIGNNADDDDDNDGVADEEDALPLDPTEYLDSDLDGVGNNADTDDDGDGVDDSDDALPLDPTNDSDGDGVANNVDPFPLDSSETMDSDTDGVGDNSDVYPNNGEYAYDSDGDGMPDAWESQYGLDPNDPSDASSDQDSDGIMALDEFLGGTVPSGSIDLDGNGQYDALTDGLLLLRGMFGLSEDALITGTLAPDAIYTSPEDIETRIDLLNNLADIDGNGQIDALTDGLLTLRYLFGLRGEALISDVVAADATRNSAGQIEAHLASLTPSS</sequence>
<dbReference type="Gene3D" id="3.40.390.10">
    <property type="entry name" value="Collagenase (Catalytic Domain)"/>
    <property type="match status" value="1"/>
</dbReference>
<dbReference type="InterPro" id="IPR026906">
    <property type="entry name" value="LRR_5"/>
</dbReference>
<feature type="compositionally biased region" description="Acidic residues" evidence="3">
    <location>
        <begin position="2228"/>
        <end position="2256"/>
    </location>
</feature>
<feature type="region of interest" description="Disordered" evidence="3">
    <location>
        <begin position="182"/>
        <end position="202"/>
    </location>
</feature>
<dbReference type="SUPFAM" id="SSF55486">
    <property type="entry name" value="Metalloproteases ('zincins'), catalytic domain"/>
    <property type="match status" value="1"/>
</dbReference>
<dbReference type="InterPro" id="IPR024079">
    <property type="entry name" value="MetalloPept_cat_dom_sf"/>
</dbReference>
<dbReference type="GO" id="GO:0004252">
    <property type="term" value="F:serine-type endopeptidase activity"/>
    <property type="evidence" value="ECO:0007669"/>
    <property type="project" value="InterPro"/>
</dbReference>
<dbReference type="SUPFAM" id="SSF49265">
    <property type="entry name" value="Fibronectin type III"/>
    <property type="match status" value="1"/>
</dbReference>
<feature type="compositionally biased region" description="Low complexity" evidence="3">
    <location>
        <begin position="2347"/>
        <end position="2357"/>
    </location>
</feature>
<evidence type="ECO:0000256" key="3">
    <source>
        <dbReference type="SAM" id="MobiDB-lite"/>
    </source>
</evidence>
<gene>
    <name evidence="6" type="ORF">EVB03_00620</name>
</gene>
<dbReference type="PANTHER" id="PTHR47197">
    <property type="entry name" value="PROTEIN NIRF"/>
    <property type="match status" value="1"/>
</dbReference>
<feature type="compositionally biased region" description="Acidic residues" evidence="3">
    <location>
        <begin position="2170"/>
        <end position="2207"/>
    </location>
</feature>
<dbReference type="PROSITE" id="PS51829">
    <property type="entry name" value="P_HOMO_B"/>
    <property type="match status" value="1"/>
</dbReference>
<feature type="region of interest" description="Disordered" evidence="3">
    <location>
        <begin position="2161"/>
        <end position="2360"/>
    </location>
</feature>
<feature type="compositionally biased region" description="Acidic residues" evidence="3">
    <location>
        <begin position="2264"/>
        <end position="2289"/>
    </location>
</feature>
<name>A0A520MNX4_9GAMM</name>
<evidence type="ECO:0000256" key="2">
    <source>
        <dbReference type="ARBA" id="ARBA00022801"/>
    </source>
</evidence>
<dbReference type="GO" id="GO:0006508">
    <property type="term" value="P:proteolysis"/>
    <property type="evidence" value="ECO:0007669"/>
    <property type="project" value="UniProtKB-KW"/>
</dbReference>
<dbReference type="InterPro" id="IPR032675">
    <property type="entry name" value="LRR_dom_sf"/>
</dbReference>
<dbReference type="InterPro" id="IPR013211">
    <property type="entry name" value="LVIVD"/>
</dbReference>
<comment type="caution">
    <text evidence="6">The sequence shown here is derived from an EMBL/GenBank/DDBJ whole genome shotgun (WGS) entry which is preliminary data.</text>
</comment>
<dbReference type="InterPro" id="IPR028974">
    <property type="entry name" value="TSP_type-3_rpt"/>
</dbReference>
<keyword evidence="2" id="KW-0378">Hydrolase</keyword>
<dbReference type="SUPFAM" id="SSF49785">
    <property type="entry name" value="Galactose-binding domain-like"/>
    <property type="match status" value="1"/>
</dbReference>
<evidence type="ECO:0000259" key="5">
    <source>
        <dbReference type="PROSITE" id="PS51829"/>
    </source>
</evidence>
<dbReference type="Gene3D" id="4.10.1080.10">
    <property type="entry name" value="TSP type-3 repeat"/>
    <property type="match status" value="2"/>
</dbReference>
<dbReference type="SUPFAM" id="SSF51004">
    <property type="entry name" value="C-terminal (heme d1) domain of cytochrome cd1-nitrite reductase"/>
    <property type="match status" value="1"/>
</dbReference>
<keyword evidence="1" id="KW-0645">Protease</keyword>
<dbReference type="Gene3D" id="2.60.120.260">
    <property type="entry name" value="Galactose-binding domain-like"/>
    <property type="match status" value="1"/>
</dbReference>
<evidence type="ECO:0000256" key="1">
    <source>
        <dbReference type="ARBA" id="ARBA00022670"/>
    </source>
</evidence>
<evidence type="ECO:0000256" key="4">
    <source>
        <dbReference type="SAM" id="SignalP"/>
    </source>
</evidence>
<dbReference type="GO" id="GO:0008237">
    <property type="term" value="F:metallopeptidase activity"/>
    <property type="evidence" value="ECO:0007669"/>
    <property type="project" value="InterPro"/>
</dbReference>
<dbReference type="InterPro" id="IPR018247">
    <property type="entry name" value="EF_Hand_1_Ca_BS"/>
</dbReference>
<dbReference type="Gene3D" id="3.80.10.10">
    <property type="entry name" value="Ribonuclease Inhibitor"/>
    <property type="match status" value="1"/>
</dbReference>
<feature type="domain" description="P/Homo B" evidence="5">
    <location>
        <begin position="850"/>
        <end position="1023"/>
    </location>
</feature>
<evidence type="ECO:0000313" key="7">
    <source>
        <dbReference type="Proteomes" id="UP000315889"/>
    </source>
</evidence>
<dbReference type="InterPro" id="IPR013783">
    <property type="entry name" value="Ig-like_fold"/>
</dbReference>
<dbReference type="InterPro" id="IPR011044">
    <property type="entry name" value="Quino_amine_DH_bsu"/>
</dbReference>
<dbReference type="PANTHER" id="PTHR47197:SF3">
    <property type="entry name" value="DIHYDRO-HEME D1 DEHYDROGENASE"/>
    <property type="match status" value="1"/>
</dbReference>
<proteinExistence type="predicted"/>
<dbReference type="Gene3D" id="2.60.40.10">
    <property type="entry name" value="Immunoglobulins"/>
    <property type="match status" value="1"/>
</dbReference>
<feature type="chain" id="PRO_5021801012" description="P/Homo B domain-containing protein" evidence="4">
    <location>
        <begin position="22"/>
        <end position="2493"/>
    </location>
</feature>
<dbReference type="Pfam" id="PF13583">
    <property type="entry name" value="Reprolysin_4"/>
    <property type="match status" value="1"/>
</dbReference>
<protein>
    <recommendedName>
        <fullName evidence="5">P/Homo B domain-containing protein</fullName>
    </recommendedName>
</protein>
<accession>A0A520MNX4</accession>
<feature type="compositionally biased region" description="Polar residues" evidence="3">
    <location>
        <begin position="186"/>
        <end position="197"/>
    </location>
</feature>
<dbReference type="SUPFAM" id="SSF50969">
    <property type="entry name" value="YVTN repeat-like/Quinoprotein amine dehydrogenase"/>
    <property type="match status" value="1"/>
</dbReference>
<dbReference type="InterPro" id="IPR036116">
    <property type="entry name" value="FN3_sf"/>
</dbReference>
<dbReference type="PROSITE" id="PS00018">
    <property type="entry name" value="EF_HAND_1"/>
    <property type="match status" value="1"/>
</dbReference>
<dbReference type="EMBL" id="SHBP01000001">
    <property type="protein sequence ID" value="RZO22900.1"/>
    <property type="molecule type" value="Genomic_DNA"/>
</dbReference>
<feature type="signal peptide" evidence="4">
    <location>
        <begin position="1"/>
        <end position="21"/>
    </location>
</feature>
<dbReference type="InterPro" id="IPR002884">
    <property type="entry name" value="P_dom"/>
</dbReference>